<dbReference type="PROSITE" id="PS51831">
    <property type="entry name" value="HD"/>
    <property type="match status" value="1"/>
</dbReference>
<dbReference type="PANTHER" id="PTHR45228:SF4">
    <property type="entry name" value="LIPOPROTEIN"/>
    <property type="match status" value="1"/>
</dbReference>
<dbReference type="CDD" id="cd00077">
    <property type="entry name" value="HDc"/>
    <property type="match status" value="1"/>
</dbReference>
<name>A0A0F9HA56_9ZZZZ</name>
<sequence>MKKVFLAFLILPGWFLTTAYLIFEYQQYGPGLVGHLFDTSSVSRVIFHIIIILAPVASTSLGVFADARMKLLRRLREMNDLYRDYYSNAPCGYHSIGPDMVFLDVNDTWLEMFGYRRDEVVGAIRVSEMFPEEDRANVRKVFKRLVDHGRIENEEMVITAKDGSRMPVLISSTAVYDDRGEFLRSRTIVQDDTERKQMDNILREIAAHWSSTFDSMPWGVMLMDSEYRVLRTNSYFERHPELMPKELALNRCRTAIGKRKEGGQAAGTNGGCVEEYHDEALNRHLRMYMSPVGTGGDWVASLVDVTDLRKGEKKLTDSRNAFFNMLKDASMAYNELEEVHRDLIRALANAIDAKSPWTKGHSERVTRFAMAMAEAMDLPQRELEILRTGALLHDIGKIGTYDFLLDKTATLTADEYEVVKRHPSSGAEILKPIGRLSEIVGIVRSHHEHYDGKGYPDGLKGGEIPKMARILCIADSYDSMTADRPYRAALGRDYAIKELKDCAGTHFDPEMVNVFIKLIKEVRV</sequence>
<dbReference type="EMBL" id="LAZR01015663">
    <property type="protein sequence ID" value="KKM07940.1"/>
    <property type="molecule type" value="Genomic_DNA"/>
</dbReference>
<dbReference type="Pfam" id="PF13426">
    <property type="entry name" value="PAS_9"/>
    <property type="match status" value="1"/>
</dbReference>
<dbReference type="PROSITE" id="PS50112">
    <property type="entry name" value="PAS"/>
    <property type="match status" value="1"/>
</dbReference>
<feature type="domain" description="PAS" evidence="3">
    <location>
        <begin position="102"/>
        <end position="149"/>
    </location>
</feature>
<evidence type="ECO:0000259" key="3">
    <source>
        <dbReference type="PROSITE" id="PS50112"/>
    </source>
</evidence>
<feature type="domain" description="HD-GYP" evidence="6">
    <location>
        <begin position="336"/>
        <end position="524"/>
    </location>
</feature>
<keyword evidence="1" id="KW-0175">Coiled coil</keyword>
<evidence type="ECO:0000256" key="2">
    <source>
        <dbReference type="SAM" id="Phobius"/>
    </source>
</evidence>
<feature type="domain" description="PAC" evidence="4">
    <location>
        <begin position="152"/>
        <end position="204"/>
    </location>
</feature>
<keyword evidence="2" id="KW-1133">Transmembrane helix</keyword>
<dbReference type="InterPro" id="IPR000014">
    <property type="entry name" value="PAS"/>
</dbReference>
<dbReference type="InterPro" id="IPR037522">
    <property type="entry name" value="HD_GYP_dom"/>
</dbReference>
<dbReference type="InterPro" id="IPR006674">
    <property type="entry name" value="HD_domain"/>
</dbReference>
<reference evidence="7" key="1">
    <citation type="journal article" date="2015" name="Nature">
        <title>Complex archaea that bridge the gap between prokaryotes and eukaryotes.</title>
        <authorList>
            <person name="Spang A."/>
            <person name="Saw J.H."/>
            <person name="Jorgensen S.L."/>
            <person name="Zaremba-Niedzwiedzka K."/>
            <person name="Martijn J."/>
            <person name="Lind A.E."/>
            <person name="van Eijk R."/>
            <person name="Schleper C."/>
            <person name="Guy L."/>
            <person name="Ettema T.J."/>
        </authorList>
    </citation>
    <scope>NUCLEOTIDE SEQUENCE</scope>
</reference>
<dbReference type="PROSITE" id="PS50113">
    <property type="entry name" value="PAC"/>
    <property type="match status" value="1"/>
</dbReference>
<accession>A0A0F9HA56</accession>
<gene>
    <name evidence="7" type="ORF">LCGC14_1728890</name>
</gene>
<dbReference type="SMART" id="SM00091">
    <property type="entry name" value="PAS"/>
    <property type="match status" value="1"/>
</dbReference>
<dbReference type="SUPFAM" id="SSF109604">
    <property type="entry name" value="HD-domain/PDEase-like"/>
    <property type="match status" value="1"/>
</dbReference>
<dbReference type="NCBIfam" id="TIGR00229">
    <property type="entry name" value="sensory_box"/>
    <property type="match status" value="1"/>
</dbReference>
<dbReference type="InterPro" id="IPR003607">
    <property type="entry name" value="HD/PDEase_dom"/>
</dbReference>
<dbReference type="Gene3D" id="1.10.3210.10">
    <property type="entry name" value="Hypothetical protein af1432"/>
    <property type="match status" value="1"/>
</dbReference>
<organism evidence="7">
    <name type="scientific">marine sediment metagenome</name>
    <dbReference type="NCBI Taxonomy" id="412755"/>
    <lineage>
        <taxon>unclassified sequences</taxon>
        <taxon>metagenomes</taxon>
        <taxon>ecological metagenomes</taxon>
    </lineage>
</organism>
<comment type="caution">
    <text evidence="7">The sequence shown here is derived from an EMBL/GenBank/DDBJ whole genome shotgun (WGS) entry which is preliminary data.</text>
</comment>
<dbReference type="Gene3D" id="3.30.450.20">
    <property type="entry name" value="PAS domain"/>
    <property type="match status" value="2"/>
</dbReference>
<keyword evidence="2" id="KW-0472">Membrane</keyword>
<evidence type="ECO:0008006" key="8">
    <source>
        <dbReference type="Google" id="ProtNLM"/>
    </source>
</evidence>
<protein>
    <recommendedName>
        <fullName evidence="8">HD-GYP domain-containing protein</fullName>
    </recommendedName>
</protein>
<dbReference type="PROSITE" id="PS51832">
    <property type="entry name" value="HD_GYP"/>
    <property type="match status" value="1"/>
</dbReference>
<feature type="domain" description="HD" evidence="5">
    <location>
        <begin position="358"/>
        <end position="480"/>
    </location>
</feature>
<dbReference type="InterPro" id="IPR000700">
    <property type="entry name" value="PAS-assoc_C"/>
</dbReference>
<keyword evidence="2" id="KW-0812">Transmembrane</keyword>
<dbReference type="PANTHER" id="PTHR45228">
    <property type="entry name" value="CYCLIC DI-GMP PHOSPHODIESTERASE TM_0186-RELATED"/>
    <property type="match status" value="1"/>
</dbReference>
<dbReference type="SMART" id="SM00471">
    <property type="entry name" value="HDc"/>
    <property type="match status" value="1"/>
</dbReference>
<dbReference type="NCBIfam" id="TIGR00277">
    <property type="entry name" value="HDIG"/>
    <property type="match status" value="1"/>
</dbReference>
<dbReference type="CDD" id="cd00130">
    <property type="entry name" value="PAS"/>
    <property type="match status" value="1"/>
</dbReference>
<dbReference type="SUPFAM" id="SSF55785">
    <property type="entry name" value="PYP-like sensor domain (PAS domain)"/>
    <property type="match status" value="2"/>
</dbReference>
<evidence type="ECO:0000259" key="5">
    <source>
        <dbReference type="PROSITE" id="PS51831"/>
    </source>
</evidence>
<dbReference type="InterPro" id="IPR052020">
    <property type="entry name" value="Cyclic_di-GMP/3'3'-cGAMP_PDE"/>
</dbReference>
<evidence type="ECO:0000259" key="4">
    <source>
        <dbReference type="PROSITE" id="PS50113"/>
    </source>
</evidence>
<evidence type="ECO:0000256" key="1">
    <source>
        <dbReference type="SAM" id="Coils"/>
    </source>
</evidence>
<feature type="coiled-coil region" evidence="1">
    <location>
        <begin position="326"/>
        <end position="353"/>
    </location>
</feature>
<feature type="transmembrane region" description="Helical" evidence="2">
    <location>
        <begin position="45"/>
        <end position="65"/>
    </location>
</feature>
<dbReference type="Pfam" id="PF13487">
    <property type="entry name" value="HD_5"/>
    <property type="match status" value="1"/>
</dbReference>
<evidence type="ECO:0000313" key="7">
    <source>
        <dbReference type="EMBL" id="KKM07940.1"/>
    </source>
</evidence>
<dbReference type="AlphaFoldDB" id="A0A0F9HA56"/>
<proteinExistence type="predicted"/>
<evidence type="ECO:0000259" key="6">
    <source>
        <dbReference type="PROSITE" id="PS51832"/>
    </source>
</evidence>
<dbReference type="InterPro" id="IPR035965">
    <property type="entry name" value="PAS-like_dom_sf"/>
</dbReference>
<dbReference type="InterPro" id="IPR006675">
    <property type="entry name" value="HDIG_dom"/>
</dbReference>